<keyword evidence="6" id="KW-1185">Reference proteome</keyword>
<evidence type="ECO:0000256" key="2">
    <source>
        <dbReference type="ARBA" id="ARBA00011915"/>
    </source>
</evidence>
<dbReference type="EC" id="3.1.2.4" evidence="2"/>
<dbReference type="PANTHER" id="PTHR43176:SF3">
    <property type="entry name" value="3-HYDROXYISOBUTYRYL-COA HYDROLASE, MITOCHONDRIAL"/>
    <property type="match status" value="1"/>
</dbReference>
<evidence type="ECO:0000256" key="3">
    <source>
        <dbReference type="ARBA" id="ARBA00022801"/>
    </source>
</evidence>
<dbReference type="CDD" id="cd06558">
    <property type="entry name" value="crotonase-like"/>
    <property type="match status" value="1"/>
</dbReference>
<accession>A0ABU2HKZ4</accession>
<sequence length="367" mass="40300">MSHQQSVESNQPVVFEERKAADGAVIAVARLNTPKALNALSLEMIRMLTPQLKSWAEDDRVRAVWIEAEGDKAFCAGGDIVALYRSMTEPKSGGGASAGETFFTEEYELDYMIHSYPKPVVCWGHGIVMGGGIGIMAGASHRIVTEASMLAMPESSIGLYPDVAAGWFLNRTPGRTGLFLGLTGARMNAADAIFVGLADRFIRHEVKAAVVADLTAHNWQGEDAFAVVGSVLRKHEDQSADALPESQVRAHFDEINRVTDADNLAKMVAQMKELAGGDGWLAKSTKPLAFASPTSLALCWQHLQNCRLDSLREVLDKELILSKNCLIKGEFAEGVRALLIDKDRQPRWRYASLEEMDSEWIDSFFQK</sequence>
<dbReference type="InterPro" id="IPR032259">
    <property type="entry name" value="HIBYL-CoA-H"/>
</dbReference>
<gene>
    <name evidence="5" type="ORF">RKA07_16545</name>
</gene>
<dbReference type="NCBIfam" id="NF004127">
    <property type="entry name" value="PRK05617.1"/>
    <property type="match status" value="1"/>
</dbReference>
<feature type="domain" description="Enoyl-CoA hydratase/isomerase" evidence="4">
    <location>
        <begin position="27"/>
        <end position="365"/>
    </location>
</feature>
<comment type="catalytic activity">
    <reaction evidence="1">
        <text>3-hydroxy-2-methylpropanoyl-CoA + H2O = 3-hydroxy-2-methylpropanoate + CoA + H(+)</text>
        <dbReference type="Rhea" id="RHEA:20888"/>
        <dbReference type="ChEBI" id="CHEBI:11805"/>
        <dbReference type="ChEBI" id="CHEBI:15377"/>
        <dbReference type="ChEBI" id="CHEBI:15378"/>
        <dbReference type="ChEBI" id="CHEBI:57287"/>
        <dbReference type="ChEBI" id="CHEBI:57340"/>
        <dbReference type="EC" id="3.1.2.4"/>
    </reaction>
</comment>
<comment type="caution">
    <text evidence="5">The sequence shown here is derived from an EMBL/GenBank/DDBJ whole genome shotgun (WGS) entry which is preliminary data.</text>
</comment>
<proteinExistence type="predicted"/>
<dbReference type="Gene3D" id="3.90.226.10">
    <property type="entry name" value="2-enoyl-CoA Hydratase, Chain A, domain 1"/>
    <property type="match status" value="1"/>
</dbReference>
<dbReference type="InterPro" id="IPR029045">
    <property type="entry name" value="ClpP/crotonase-like_dom_sf"/>
</dbReference>
<dbReference type="GO" id="GO:0016787">
    <property type="term" value="F:hydrolase activity"/>
    <property type="evidence" value="ECO:0007669"/>
    <property type="project" value="UniProtKB-KW"/>
</dbReference>
<dbReference type="PANTHER" id="PTHR43176">
    <property type="entry name" value="3-HYDROXYISOBUTYRYL-COA HYDROLASE-RELATED"/>
    <property type="match status" value="1"/>
</dbReference>
<reference evidence="5" key="1">
    <citation type="submission" date="2023-09" db="EMBL/GenBank/DDBJ databases">
        <title>Marinobacter sediminicola sp. nov. and Marinobacter maritimum sp. nov., isolated from marine sediment.</title>
        <authorList>
            <person name="An J."/>
        </authorList>
    </citation>
    <scope>NUCLEOTIDE SEQUENCE</scope>
    <source>
        <strain evidence="5">F60267</strain>
    </source>
</reference>
<name>A0ABU2HKZ4_9GAMM</name>
<evidence type="ECO:0000313" key="5">
    <source>
        <dbReference type="EMBL" id="MDS1311712.1"/>
    </source>
</evidence>
<dbReference type="InterPro" id="IPR045004">
    <property type="entry name" value="ECH_dom"/>
</dbReference>
<dbReference type="SUPFAM" id="SSF52096">
    <property type="entry name" value="ClpP/crotonase"/>
    <property type="match status" value="1"/>
</dbReference>
<protein>
    <recommendedName>
        <fullName evidence="2">3-hydroxyisobutyryl-CoA hydrolase</fullName>
        <ecNumber evidence="2">3.1.2.4</ecNumber>
    </recommendedName>
</protein>
<evidence type="ECO:0000259" key="4">
    <source>
        <dbReference type="Pfam" id="PF16113"/>
    </source>
</evidence>
<keyword evidence="3 5" id="KW-0378">Hydrolase</keyword>
<dbReference type="Pfam" id="PF16113">
    <property type="entry name" value="ECH_2"/>
    <property type="match status" value="1"/>
</dbReference>
<dbReference type="Proteomes" id="UP001267407">
    <property type="component" value="Unassembled WGS sequence"/>
</dbReference>
<dbReference type="EMBL" id="JAVMBO010000018">
    <property type="protein sequence ID" value="MDS1311712.1"/>
    <property type="molecule type" value="Genomic_DNA"/>
</dbReference>
<evidence type="ECO:0000256" key="1">
    <source>
        <dbReference type="ARBA" id="ARBA00001709"/>
    </source>
</evidence>
<dbReference type="RefSeq" id="WP_310966865.1">
    <property type="nucleotide sequence ID" value="NZ_JAVMBO010000018.1"/>
</dbReference>
<evidence type="ECO:0000313" key="6">
    <source>
        <dbReference type="Proteomes" id="UP001267407"/>
    </source>
</evidence>
<organism evidence="5 6">
    <name type="scientific">Marinobacter xiaoshiensis</name>
    <dbReference type="NCBI Taxonomy" id="3073652"/>
    <lineage>
        <taxon>Bacteria</taxon>
        <taxon>Pseudomonadati</taxon>
        <taxon>Pseudomonadota</taxon>
        <taxon>Gammaproteobacteria</taxon>
        <taxon>Pseudomonadales</taxon>
        <taxon>Marinobacteraceae</taxon>
        <taxon>Marinobacter</taxon>
    </lineage>
</organism>